<feature type="compositionally biased region" description="Low complexity" evidence="2">
    <location>
        <begin position="641"/>
        <end position="650"/>
    </location>
</feature>
<evidence type="ECO:0000256" key="3">
    <source>
        <dbReference type="SAM" id="Phobius"/>
    </source>
</evidence>
<gene>
    <name evidence="4" type="ORF">CSUI_002082</name>
</gene>
<feature type="compositionally biased region" description="Polar residues" evidence="2">
    <location>
        <begin position="470"/>
        <end position="480"/>
    </location>
</feature>
<proteinExistence type="predicted"/>
<keyword evidence="3" id="KW-1133">Transmembrane helix</keyword>
<dbReference type="GeneID" id="94425495"/>
<sequence>MMAAPRTPSNPTPYSPELQTFLITKFDPLLAIVRELNDRVQSSEKERFRLERRTERLEHRLLALIDAVEKGKPLEKIRDEEEDKPKGVRETLQSEEALVAPWLFSCQVGTPTSALQVLLEFTPDTTEELDVKLWKREEDMWIMFLEELPDAILAAALSEAWSRVEAGEPEALGRVALVLEVREEAEQVEGSYEELRLSSKALQESCQALYKAIGQQTKVRVAIVASSTEPYWMYPGPGVFLFPFFARCFEVLIHNCMTVITLARHIDMIACNPLRVRLEADETLAGIFHRTEPLLHTTARAYTLCATLLLIRPTTLRRAEFKKKMEEGLEQLDQIDSLVGATFSLLRSPSMQVPTRQLTIGDDVSVCLRRLMSRASIGSNASVASDQSGVCSSFSFMSPSVAADNGGFGAPLVAHGALSVDRITGPSNNLLIPHISEYRAATAPLHGVPLFGPGAVDTSRLCPGLPHQASAHSAMSRQWNSASRSRTGSSGSLHSADGLGVVQGVSKDTIRIGENSQPVLPLVNDLADESRGRNIGGVQELRAPAGWRPSVSAHRIELSEASVVECTRTSHGPNTGAPGVLPRDRGSFSSSPDSAHRGDGVSSASAGLPERYWTAAQKVTPDWHPQSGEASEMPVDDQHSAAESSSLNDSSTVDLDAVFNDLLSRKTSTETLSHSYSESQGGRLSVDTSSCCNVEDDEPVSRVCNGVVENAEGNQPSCDVNGTGTPARALSWSWPADSSMWNSGCQPARALLPAEEGQAPVSLKSLGSGAFVPASSVMAATTELRQELRLSKLIVSLYSICAMDTQELCSTVRGACLAVLNPSWQGPTAKGAPQTAKQWVILGFLCAHSFTYEGNTHKGLKRAAGTALGGLAVELALVATTDYLSILFFTFFSIAGAVFIFASPTHPASEFDREFGYIGQVFIWTVTFILDVIWTFEGTLPYPKLRDTVVRSRVLGNLVGICFSMLLSGVPPFFSAENAARMYCATLLKTCRRCILLMNATFLSITRMETPGGEESFVRHAPDAYGSTYPSSLATSGLSAPSSPITSLNKTFECARMWKFSYRGRRLTRREWFHDYMLQVEELLRHHSTRLLVVARMLYDEGSSSKHVPLWRVDKDVGEIMNKVEYLVMSVVDTVDNLCHLALDTDPDFAALVQNGPLDARASWLAIIQQDRRNWHLLLQCRAGNALQVNLVRMVKAQSACFMWLAKEITAAGLSAVDRIIAWDWCRFSAAMPRKYLLAFERYVHARSKVGRYNSRIYESLAICGKERRDANLFNLDEWRAAIFSLLLIMEKCESRNYFMDEIHTFQAQSICRTVYGNLDPELMLGMIPSSLLPENGSSCRRNSLARQVERVKRRKLFRWRSRTGMTLTPRHVEMQGIAKQIENQQSVMQSTTHE</sequence>
<accession>A0A2C6LAJ0</accession>
<feature type="region of interest" description="Disordered" evidence="2">
    <location>
        <begin position="467"/>
        <end position="498"/>
    </location>
</feature>
<evidence type="ECO:0000256" key="2">
    <source>
        <dbReference type="SAM" id="MobiDB-lite"/>
    </source>
</evidence>
<dbReference type="EMBL" id="MIGC01000873">
    <property type="protein sequence ID" value="PHJ24063.1"/>
    <property type="molecule type" value="Genomic_DNA"/>
</dbReference>
<feature type="region of interest" description="Disordered" evidence="2">
    <location>
        <begin position="669"/>
        <end position="690"/>
    </location>
</feature>
<reference evidence="4 5" key="1">
    <citation type="journal article" date="2017" name="Int. J. Parasitol.">
        <title>The genome of the protozoan parasite Cystoisospora suis and a reverse vaccinology approach to identify vaccine candidates.</title>
        <authorList>
            <person name="Palmieri N."/>
            <person name="Shrestha A."/>
            <person name="Ruttkowski B."/>
            <person name="Beck T."/>
            <person name="Vogl C."/>
            <person name="Tomley F."/>
            <person name="Blake D.P."/>
            <person name="Joachim A."/>
        </authorList>
    </citation>
    <scope>NUCLEOTIDE SEQUENCE [LARGE SCALE GENOMIC DNA]</scope>
    <source>
        <strain evidence="4 5">Wien I</strain>
    </source>
</reference>
<feature type="transmembrane region" description="Helical" evidence="3">
    <location>
        <begin position="954"/>
        <end position="974"/>
    </location>
</feature>
<feature type="region of interest" description="Disordered" evidence="2">
    <location>
        <begin position="621"/>
        <end position="650"/>
    </location>
</feature>
<dbReference type="RefSeq" id="XP_067925737.1">
    <property type="nucleotide sequence ID" value="XM_068062284.1"/>
</dbReference>
<keyword evidence="3" id="KW-0812">Transmembrane</keyword>
<evidence type="ECO:0000256" key="1">
    <source>
        <dbReference type="SAM" id="Coils"/>
    </source>
</evidence>
<evidence type="ECO:0000313" key="4">
    <source>
        <dbReference type="EMBL" id="PHJ24063.1"/>
    </source>
</evidence>
<comment type="caution">
    <text evidence="4">The sequence shown here is derived from an EMBL/GenBank/DDBJ whole genome shotgun (WGS) entry which is preliminary data.</text>
</comment>
<keyword evidence="1" id="KW-0175">Coiled coil</keyword>
<feature type="transmembrane region" description="Helical" evidence="3">
    <location>
        <begin position="883"/>
        <end position="903"/>
    </location>
</feature>
<dbReference type="VEuPathDB" id="ToxoDB:CSUI_002082"/>
<keyword evidence="5" id="KW-1185">Reference proteome</keyword>
<feature type="transmembrane region" description="Helical" evidence="3">
    <location>
        <begin position="915"/>
        <end position="934"/>
    </location>
</feature>
<feature type="compositionally biased region" description="Low complexity" evidence="2">
    <location>
        <begin position="481"/>
        <end position="496"/>
    </location>
</feature>
<organism evidence="4 5">
    <name type="scientific">Cystoisospora suis</name>
    <dbReference type="NCBI Taxonomy" id="483139"/>
    <lineage>
        <taxon>Eukaryota</taxon>
        <taxon>Sar</taxon>
        <taxon>Alveolata</taxon>
        <taxon>Apicomplexa</taxon>
        <taxon>Conoidasida</taxon>
        <taxon>Coccidia</taxon>
        <taxon>Eucoccidiorida</taxon>
        <taxon>Eimeriorina</taxon>
        <taxon>Sarcocystidae</taxon>
        <taxon>Cystoisospora</taxon>
    </lineage>
</organism>
<feature type="coiled-coil region" evidence="1">
    <location>
        <begin position="33"/>
        <end position="60"/>
    </location>
</feature>
<dbReference type="OrthoDB" id="329161at2759"/>
<dbReference type="Proteomes" id="UP000221165">
    <property type="component" value="Unassembled WGS sequence"/>
</dbReference>
<feature type="region of interest" description="Disordered" evidence="2">
    <location>
        <begin position="567"/>
        <end position="607"/>
    </location>
</feature>
<name>A0A2C6LAJ0_9APIC</name>
<protein>
    <submittedName>
        <fullName evidence="4">Fusaric acid resistance-like protein</fullName>
    </submittedName>
</protein>
<keyword evidence="3" id="KW-0472">Membrane</keyword>
<evidence type="ECO:0000313" key="5">
    <source>
        <dbReference type="Proteomes" id="UP000221165"/>
    </source>
</evidence>